<dbReference type="InterPro" id="IPR005697">
    <property type="entry name" value="HST_MetA"/>
</dbReference>
<dbReference type="RefSeq" id="WP_137327939.1">
    <property type="nucleotide sequence ID" value="NZ_CP040058.1"/>
</dbReference>
<dbReference type="CDD" id="cd03131">
    <property type="entry name" value="GATase1_HTS"/>
    <property type="match status" value="1"/>
</dbReference>
<dbReference type="OrthoDB" id="9772423at2"/>
<feature type="binding site" evidence="8">
    <location>
        <position position="192"/>
    </location>
    <ligand>
        <name>substrate</name>
    </ligand>
</feature>
<dbReference type="InterPro" id="IPR033752">
    <property type="entry name" value="MetA_family"/>
</dbReference>
<dbReference type="GO" id="GO:0005737">
    <property type="term" value="C:cytoplasm"/>
    <property type="evidence" value="ECO:0007669"/>
    <property type="project" value="UniProtKB-SubCell"/>
</dbReference>
<dbReference type="PANTHER" id="PTHR20919:SF0">
    <property type="entry name" value="HOMOSERINE O-SUCCINYLTRANSFERASE"/>
    <property type="match status" value="1"/>
</dbReference>
<dbReference type="Gene3D" id="3.40.50.880">
    <property type="match status" value="1"/>
</dbReference>
<dbReference type="GO" id="GO:0019281">
    <property type="term" value="P:L-methionine biosynthetic process from homoserine via O-succinyl-L-homoserine and cystathionine"/>
    <property type="evidence" value="ECO:0007669"/>
    <property type="project" value="InterPro"/>
</dbReference>
<feature type="site" description="Important for acyl-CoA specificity" evidence="8">
    <location>
        <position position="111"/>
    </location>
</feature>
<organism evidence="10 11">
    <name type="scientific">Anaerostipes rhamnosivorans</name>
    <dbReference type="NCBI Taxonomy" id="1229621"/>
    <lineage>
        <taxon>Bacteria</taxon>
        <taxon>Bacillati</taxon>
        <taxon>Bacillota</taxon>
        <taxon>Clostridia</taxon>
        <taxon>Lachnospirales</taxon>
        <taxon>Lachnospiraceae</taxon>
        <taxon>Anaerostipes</taxon>
    </lineage>
</organism>
<evidence type="ECO:0000256" key="2">
    <source>
        <dbReference type="ARBA" id="ARBA00022490"/>
    </source>
</evidence>
<evidence type="ECO:0000256" key="4">
    <source>
        <dbReference type="ARBA" id="ARBA00022679"/>
    </source>
</evidence>
<dbReference type="HAMAP" id="MF_00295">
    <property type="entry name" value="MetA_acyltransf"/>
    <property type="match status" value="1"/>
</dbReference>
<dbReference type="UniPathway" id="UPA00051">
    <property type="reaction ID" value="UER00074"/>
</dbReference>
<reference evidence="10 11" key="1">
    <citation type="submission" date="2019-05" db="EMBL/GenBank/DDBJ databases">
        <title>Complete genome sequencing of Anaerostipes rhamnosivorans.</title>
        <authorList>
            <person name="Bui T.P.N."/>
            <person name="de Vos W.M."/>
        </authorList>
    </citation>
    <scope>NUCLEOTIDE SEQUENCE [LARGE SCALE GENOMIC DNA]</scope>
    <source>
        <strain evidence="10 11">1y2</strain>
    </source>
</reference>
<keyword evidence="6 8" id="KW-0012">Acyltransferase</keyword>
<dbReference type="InterPro" id="IPR029062">
    <property type="entry name" value="Class_I_gatase-like"/>
</dbReference>
<dbReference type="AlphaFoldDB" id="A0A4P8ICK2"/>
<feature type="active site" description="Acyl-thioester intermediate" evidence="8 9">
    <location>
        <position position="142"/>
    </location>
</feature>
<evidence type="ECO:0000256" key="7">
    <source>
        <dbReference type="ARBA" id="ARBA00049043"/>
    </source>
</evidence>
<dbReference type="GO" id="GO:0008899">
    <property type="term" value="F:homoserine O-succinyltransferase activity"/>
    <property type="evidence" value="ECO:0007669"/>
    <property type="project" value="UniProtKB-UniRule"/>
</dbReference>
<feature type="binding site" evidence="8">
    <location>
        <position position="163"/>
    </location>
    <ligand>
        <name>substrate</name>
    </ligand>
</feature>
<evidence type="ECO:0000256" key="1">
    <source>
        <dbReference type="ARBA" id="ARBA00004496"/>
    </source>
</evidence>
<keyword evidence="11" id="KW-1185">Reference proteome</keyword>
<dbReference type="GO" id="GO:0004414">
    <property type="term" value="F:homoserine O-acetyltransferase activity"/>
    <property type="evidence" value="ECO:0007669"/>
    <property type="project" value="UniProtKB-EC"/>
</dbReference>
<comment type="similarity">
    <text evidence="8">Belongs to the MetA family.</text>
</comment>
<dbReference type="Proteomes" id="UP000298653">
    <property type="component" value="Chromosome"/>
</dbReference>
<protein>
    <recommendedName>
        <fullName evidence="8">Homoserine O-acetyltransferase</fullName>
        <shortName evidence="8">HAT</shortName>
        <ecNumber evidence="8">2.3.1.31</ecNumber>
    </recommendedName>
    <alternativeName>
        <fullName evidence="8">Homoserine transacetylase</fullName>
        <shortName evidence="8">HTA</shortName>
    </alternativeName>
</protein>
<comment type="subcellular location">
    <subcellularLocation>
        <location evidence="1 8">Cytoplasm</location>
    </subcellularLocation>
</comment>
<evidence type="ECO:0000313" key="11">
    <source>
        <dbReference type="Proteomes" id="UP000298653"/>
    </source>
</evidence>
<dbReference type="PIRSF" id="PIRSF000450">
    <property type="entry name" value="H_ser_succinyltr"/>
    <property type="match status" value="1"/>
</dbReference>
<comment type="function">
    <text evidence="8">Transfers an acetyl group from acetyl-CoA to L-homoserine, forming acetyl-L-homoserine.</text>
</comment>
<accession>A0A4P8ICK2</accession>
<proteinExistence type="inferred from homology"/>
<feature type="binding site" evidence="8">
    <location>
        <position position="249"/>
    </location>
    <ligand>
        <name>substrate</name>
    </ligand>
</feature>
<keyword evidence="2 8" id="KW-0963">Cytoplasm</keyword>
<comment type="caution">
    <text evidence="8">Lacks conserved residue(s) required for the propagation of feature annotation.</text>
</comment>
<evidence type="ECO:0000256" key="3">
    <source>
        <dbReference type="ARBA" id="ARBA00022605"/>
    </source>
</evidence>
<gene>
    <name evidence="8" type="primary">metAA</name>
    <name evidence="10" type="ORF">AR1Y2_0947</name>
</gene>
<dbReference type="PANTHER" id="PTHR20919">
    <property type="entry name" value="HOMOSERINE O-SUCCINYLTRANSFERASE"/>
    <property type="match status" value="1"/>
</dbReference>
<evidence type="ECO:0000313" key="10">
    <source>
        <dbReference type="EMBL" id="QCP34401.1"/>
    </source>
</evidence>
<dbReference type="KEGG" id="arf:AR1Y2_0947"/>
<dbReference type="FunFam" id="3.40.50.880:FF:000004">
    <property type="entry name" value="Homoserine O-succinyltransferase"/>
    <property type="match status" value="1"/>
</dbReference>
<comment type="catalytic activity">
    <reaction evidence="7 8">
        <text>L-homoserine + acetyl-CoA = O-acetyl-L-homoserine + CoA</text>
        <dbReference type="Rhea" id="RHEA:13701"/>
        <dbReference type="ChEBI" id="CHEBI:57287"/>
        <dbReference type="ChEBI" id="CHEBI:57288"/>
        <dbReference type="ChEBI" id="CHEBI:57476"/>
        <dbReference type="ChEBI" id="CHEBI:57716"/>
        <dbReference type="EC" id="2.3.1.31"/>
    </reaction>
</comment>
<dbReference type="EMBL" id="CP040058">
    <property type="protein sequence ID" value="QCP34401.1"/>
    <property type="molecule type" value="Genomic_DNA"/>
</dbReference>
<keyword evidence="5 8" id="KW-0486">Methionine biosynthesis</keyword>
<dbReference type="NCBIfam" id="TIGR01001">
    <property type="entry name" value="metA"/>
    <property type="match status" value="1"/>
</dbReference>
<dbReference type="Pfam" id="PF04204">
    <property type="entry name" value="HTS"/>
    <property type="match status" value="1"/>
</dbReference>
<evidence type="ECO:0000256" key="6">
    <source>
        <dbReference type="ARBA" id="ARBA00023315"/>
    </source>
</evidence>
<feature type="site" description="Important for substrate specificity" evidence="8">
    <location>
        <position position="192"/>
    </location>
</feature>
<dbReference type="SUPFAM" id="SSF52317">
    <property type="entry name" value="Class I glutamine amidotransferase-like"/>
    <property type="match status" value="1"/>
</dbReference>
<keyword evidence="3 8" id="KW-0028">Amino-acid biosynthesis</keyword>
<evidence type="ECO:0000256" key="8">
    <source>
        <dbReference type="HAMAP-Rule" id="MF_00295"/>
    </source>
</evidence>
<feature type="active site" evidence="8">
    <location>
        <position position="237"/>
    </location>
</feature>
<dbReference type="EC" id="2.3.1.31" evidence="8"/>
<keyword evidence="4 8" id="KW-0808">Transferase</keyword>
<evidence type="ECO:0000256" key="5">
    <source>
        <dbReference type="ARBA" id="ARBA00023167"/>
    </source>
</evidence>
<feature type="active site" description="Proton acceptor" evidence="8">
    <location>
        <position position="235"/>
    </location>
</feature>
<sequence>MPIRIDTDLPARAILEEENVFVMDIDRAVTQDIRPLRIAILNLMPNKLDTELHLLRSLSNTPLQIDITFLKTASYEPTHVPESHMEKFYVYFDDVRDKKFDGMIITGAPVELKEFEDVDYWEEVAEIMEWTKKNVTSTLHICWAAQAGLYYHYGVKKNVLDQKISGVYRHHPLHKKTLLVRGFDDYFFVPHSRNTGVDGEAIRQCKELTVVAESEETGPYLILNEDGSQIFVTGHPEYDVMSLHQEYVRDINRGLNPEIPKNYYLDDDPKKGPVKSWRCHANAMYYNWLNYYVYQATPYDL</sequence>
<evidence type="ECO:0000256" key="9">
    <source>
        <dbReference type="PIRSR" id="PIRSR000450-1"/>
    </source>
</evidence>
<comment type="pathway">
    <text evidence="8">Amino-acid biosynthesis; L-methionine biosynthesis via de novo pathway; O-acetyl-L-homoserine from L-homoserine: step 1/1.</text>
</comment>
<name>A0A4P8ICK2_9FIRM</name>